<feature type="domain" description="Type II/III secretion system secretin-like" evidence="5">
    <location>
        <begin position="336"/>
        <end position="498"/>
    </location>
</feature>
<dbReference type="Pfam" id="PF00263">
    <property type="entry name" value="Secretin"/>
    <property type="match status" value="1"/>
</dbReference>
<evidence type="ECO:0000256" key="3">
    <source>
        <dbReference type="ARBA" id="ARBA00023136"/>
    </source>
</evidence>
<accession>A0A915U0P6</accession>
<proteinExistence type="inferred from homology"/>
<gene>
    <name evidence="6" type="ORF">GF1_11900</name>
</gene>
<dbReference type="InterPro" id="IPR050810">
    <property type="entry name" value="Bact_Secretion_Sys_Channel"/>
</dbReference>
<sequence length="502" mass="55303">MALSELVFLVARTTGLGFVYTDPGNTLITWSQQRIYKDDLLSAFIRAVSVYGFTVQPLDKKLRLFSVKPDSTLSSGSYGVSAVYQLRYATAESVKDSVESLYGTRLALTFFEDNNCVAFSGSPEVVKEFLSLLPRIDQAPTDNILSIRLQHISVRSALKALTDLAIFEKKSVFPDYWNRSILVYGNDHQQFLARAVLAAIDKPQKDWVDQVAWVHTIGIDQAVDVLSGLYPDLEIRKVATGRLLISGSPDLVDKASVTLSHIDGTGIQVKVEAVIAYLTDREFRELGLRLSYDSSSLRAAVNDNIVESLLTRNTGLLLDYFNQTLGLDVAAKEGRAHGEILSSPVLTVLNGQTATIHVGQNVPFLERANFDKNDGQETGTSIKRQDIGLSFRITPSIDPGGDFILLEVYQELSHVTDDSELSQDAIDIVIDKKQISSTVLVGNGDTIFLGGLRTEEQGHATDYIPFLGELPLIGRLFSYDVDQVETRHLVVSLRVNVVGKTI</sequence>
<evidence type="ECO:0000313" key="7">
    <source>
        <dbReference type="Proteomes" id="UP001063350"/>
    </source>
</evidence>
<dbReference type="KEGG" id="ddu:GF1_11900"/>
<keyword evidence="3" id="KW-0472">Membrane</keyword>
<dbReference type="InterPro" id="IPR001775">
    <property type="entry name" value="GspD/PilQ"/>
</dbReference>
<dbReference type="GO" id="GO:0009306">
    <property type="term" value="P:protein secretion"/>
    <property type="evidence" value="ECO:0007669"/>
    <property type="project" value="InterPro"/>
</dbReference>
<evidence type="ECO:0000313" key="6">
    <source>
        <dbReference type="EMBL" id="BCO08814.1"/>
    </source>
</evidence>
<dbReference type="GO" id="GO:0015627">
    <property type="term" value="C:type II protein secretion system complex"/>
    <property type="evidence" value="ECO:0007669"/>
    <property type="project" value="TreeGrafter"/>
</dbReference>
<keyword evidence="2" id="KW-0732">Signal</keyword>
<evidence type="ECO:0000256" key="2">
    <source>
        <dbReference type="ARBA" id="ARBA00022729"/>
    </source>
</evidence>
<dbReference type="InterPro" id="IPR004846">
    <property type="entry name" value="T2SS/T3SS_dom"/>
</dbReference>
<comment type="similarity">
    <text evidence="4">Belongs to the bacterial secretin family.</text>
</comment>
<evidence type="ECO:0000259" key="5">
    <source>
        <dbReference type="Pfam" id="PF00263"/>
    </source>
</evidence>
<name>A0A915U0P6_9BACT</name>
<dbReference type="PANTHER" id="PTHR30332:SF24">
    <property type="entry name" value="SECRETIN GSPD-RELATED"/>
    <property type="match status" value="1"/>
</dbReference>
<dbReference type="PRINTS" id="PR01032">
    <property type="entry name" value="PHAGEIV"/>
</dbReference>
<evidence type="ECO:0000256" key="4">
    <source>
        <dbReference type="RuleBase" id="RU004003"/>
    </source>
</evidence>
<reference evidence="6" key="1">
    <citation type="submission" date="2020-12" db="EMBL/GenBank/DDBJ databases">
        <title>Desulfobium dissulfuricans gen. nov., sp. nov., a novel mesophilic, sulfate-reducing bacterium isolated from a deep-sea hydrothermal vent.</title>
        <authorList>
            <person name="Hashimoto Y."/>
            <person name="Tame A."/>
            <person name="Sawayama S."/>
            <person name="Miyazaki J."/>
            <person name="Takai K."/>
            <person name="Nakagawa S."/>
        </authorList>
    </citation>
    <scope>NUCLEOTIDE SEQUENCE</scope>
    <source>
        <strain evidence="6">GF1</strain>
    </source>
</reference>
<dbReference type="PRINTS" id="PR00811">
    <property type="entry name" value="BCTERIALGSPD"/>
</dbReference>
<comment type="subcellular location">
    <subcellularLocation>
        <location evidence="1">Membrane</location>
    </subcellularLocation>
</comment>
<keyword evidence="7" id="KW-1185">Reference proteome</keyword>
<dbReference type="Proteomes" id="UP001063350">
    <property type="component" value="Chromosome"/>
</dbReference>
<dbReference type="PANTHER" id="PTHR30332">
    <property type="entry name" value="PROBABLE GENERAL SECRETION PATHWAY PROTEIN D"/>
    <property type="match status" value="1"/>
</dbReference>
<dbReference type="GO" id="GO:0016020">
    <property type="term" value="C:membrane"/>
    <property type="evidence" value="ECO:0007669"/>
    <property type="project" value="UniProtKB-SubCell"/>
</dbReference>
<protein>
    <submittedName>
        <fullName evidence="6">Type II secretion system protein GspD</fullName>
    </submittedName>
</protein>
<dbReference type="AlphaFoldDB" id="A0A915U0P6"/>
<dbReference type="EMBL" id="AP024233">
    <property type="protein sequence ID" value="BCO08814.1"/>
    <property type="molecule type" value="Genomic_DNA"/>
</dbReference>
<organism evidence="6 7">
    <name type="scientific">Desulfolithobacter dissulfuricans</name>
    <dbReference type="NCBI Taxonomy" id="2795293"/>
    <lineage>
        <taxon>Bacteria</taxon>
        <taxon>Pseudomonadati</taxon>
        <taxon>Thermodesulfobacteriota</taxon>
        <taxon>Desulfobulbia</taxon>
        <taxon>Desulfobulbales</taxon>
        <taxon>Desulfobulbaceae</taxon>
        <taxon>Desulfolithobacter</taxon>
    </lineage>
</organism>
<evidence type="ECO:0000256" key="1">
    <source>
        <dbReference type="ARBA" id="ARBA00004370"/>
    </source>
</evidence>
<dbReference type="InterPro" id="IPR038591">
    <property type="entry name" value="NolW-like_sf"/>
</dbReference>
<dbReference type="Gene3D" id="3.30.1370.120">
    <property type="match status" value="1"/>
</dbReference>